<organism evidence="1 3">
    <name type="scientific">Pisolithus microcarpus 441</name>
    <dbReference type="NCBI Taxonomy" id="765257"/>
    <lineage>
        <taxon>Eukaryota</taxon>
        <taxon>Fungi</taxon>
        <taxon>Dikarya</taxon>
        <taxon>Basidiomycota</taxon>
        <taxon>Agaricomycotina</taxon>
        <taxon>Agaricomycetes</taxon>
        <taxon>Agaricomycetidae</taxon>
        <taxon>Boletales</taxon>
        <taxon>Sclerodermatineae</taxon>
        <taxon>Pisolithaceae</taxon>
        <taxon>Pisolithus</taxon>
    </lineage>
</organism>
<gene>
    <name evidence="2" type="ORF">PISMIDRAFT_463665</name>
    <name evidence="1" type="ORF">PISMIDRAFT_474822</name>
</gene>
<dbReference type="HOGENOM" id="CLU_2723160_0_0_1"/>
<reference evidence="1" key="3">
    <citation type="submission" date="2015-02" db="EMBL/GenBank/DDBJ databases">
        <title>Evolutionary Origins and Diversification of the Mycorrhizal Mutualists.</title>
        <authorList>
            <consortium name="DOE Joint Genome Institute"/>
            <consortium name="Mycorrhizal Genomics Consortium"/>
            <person name="Kohler A."/>
            <person name="Kuo A."/>
            <person name="Nagy L.G."/>
            <person name="Floudas D."/>
            <person name="Copeland A."/>
            <person name="Barry K.W."/>
            <person name="Cichocki N."/>
            <person name="Veneault-Fourrey C."/>
            <person name="LaButti K."/>
            <person name="Lindquist E.A."/>
            <person name="Lipzen A."/>
            <person name="Lundell T."/>
            <person name="Morin E."/>
            <person name="Murat C."/>
            <person name="Riley R."/>
            <person name="Ohm R."/>
            <person name="Sun H."/>
            <person name="Tunlid A."/>
            <person name="Henrissat B."/>
            <person name="Grigoriev I.V."/>
            <person name="Hibbett D.S."/>
            <person name="Martin F."/>
        </authorList>
    </citation>
    <scope>NUCLEOTIDE SEQUENCE</scope>
    <source>
        <strain evidence="1">441</strain>
    </source>
</reference>
<proteinExistence type="predicted"/>
<dbReference type="AlphaFoldDB" id="A0A0C9YDD4"/>
<dbReference type="EMBL" id="KN833727">
    <property type="protein sequence ID" value="KIK23362.1"/>
    <property type="molecule type" value="Genomic_DNA"/>
</dbReference>
<name>A0A0C9YDD4_9AGAM</name>
<sequence>MRLYARRTYSRLPPYTKQGDVRTESSSLMVNSCSFAVIHRQIRDDNLWCSHTRSSRSCCYDNVVISVENRLR</sequence>
<reference evidence="3" key="2">
    <citation type="submission" date="2015-01" db="EMBL/GenBank/DDBJ databases">
        <title>Evolutionary Origins and Diversification of the Mycorrhizal Mutualists.</title>
        <authorList>
            <consortium name="DOE Joint Genome Institute"/>
            <consortium name="Mycorrhizal Genomics Consortium"/>
            <person name="Kohler A."/>
            <person name="Kuo A."/>
            <person name="Nagy L.G."/>
            <person name="Floudas D."/>
            <person name="Copeland A."/>
            <person name="Barry K.W."/>
            <person name="Cichocki N."/>
            <person name="Veneault-Fourrey C."/>
            <person name="LaButti K."/>
            <person name="Lindquist E.A."/>
            <person name="Lipzen A."/>
            <person name="Lundell T."/>
            <person name="Morin E."/>
            <person name="Murat C."/>
            <person name="Riley R."/>
            <person name="Ohm R."/>
            <person name="Sun H."/>
            <person name="Tunlid A."/>
            <person name="Henrissat B."/>
            <person name="Grigoriev I.V."/>
            <person name="Hibbett D.S."/>
            <person name="Martin F."/>
        </authorList>
    </citation>
    <scope>NUCLEOTIDE SEQUENCE [LARGE SCALE GENOMIC DNA]</scope>
    <source>
        <strain evidence="3">441</strain>
    </source>
</reference>
<reference evidence="1 3" key="1">
    <citation type="submission" date="2014-04" db="EMBL/GenBank/DDBJ databases">
        <authorList>
            <consortium name="DOE Joint Genome Institute"/>
            <person name="Kuo A."/>
            <person name="Kohler A."/>
            <person name="Costa M.D."/>
            <person name="Nagy L.G."/>
            <person name="Floudas D."/>
            <person name="Copeland A."/>
            <person name="Barry K.W."/>
            <person name="Cichocki N."/>
            <person name="Veneault-Fourrey C."/>
            <person name="LaButti K."/>
            <person name="Lindquist E.A."/>
            <person name="Lipzen A."/>
            <person name="Lundell T."/>
            <person name="Morin E."/>
            <person name="Murat C."/>
            <person name="Sun H."/>
            <person name="Tunlid A."/>
            <person name="Henrissat B."/>
            <person name="Grigoriev I.V."/>
            <person name="Hibbett D.S."/>
            <person name="Martin F."/>
            <person name="Nordberg H.P."/>
            <person name="Cantor M.N."/>
            <person name="Hua S.X."/>
        </authorList>
    </citation>
    <scope>NUCLEOTIDE SEQUENCE [LARGE SCALE GENOMIC DNA]</scope>
    <source>
        <strain evidence="1 3">441</strain>
    </source>
</reference>
<protein>
    <submittedName>
        <fullName evidence="1">Uncharacterized protein</fullName>
    </submittedName>
</protein>
<evidence type="ECO:0000313" key="1">
    <source>
        <dbReference type="EMBL" id="KIK11809.1"/>
    </source>
</evidence>
<accession>A0A0C9YDD4</accession>
<dbReference type="EMBL" id="KN834155">
    <property type="protein sequence ID" value="KIK11809.1"/>
    <property type="molecule type" value="Genomic_DNA"/>
</dbReference>
<dbReference type="Proteomes" id="UP000054018">
    <property type="component" value="Unassembled WGS sequence"/>
</dbReference>
<evidence type="ECO:0000313" key="2">
    <source>
        <dbReference type="EMBL" id="KIK23362.1"/>
    </source>
</evidence>
<evidence type="ECO:0000313" key="3">
    <source>
        <dbReference type="Proteomes" id="UP000054018"/>
    </source>
</evidence>
<keyword evidence="3" id="KW-1185">Reference proteome</keyword>